<evidence type="ECO:0000313" key="4">
    <source>
        <dbReference type="Proteomes" id="UP001153709"/>
    </source>
</evidence>
<dbReference type="Proteomes" id="UP001153709">
    <property type="component" value="Chromosome 6"/>
</dbReference>
<evidence type="ECO:0000256" key="1">
    <source>
        <dbReference type="SAM" id="MobiDB-lite"/>
    </source>
</evidence>
<name>A0A9N9XE48_DIABA</name>
<gene>
    <name evidence="3" type="ORF">DIABBA_LOCUS8961</name>
</gene>
<feature type="signal peptide" evidence="2">
    <location>
        <begin position="1"/>
        <end position="16"/>
    </location>
</feature>
<accession>A0A9N9XE48</accession>
<feature type="chain" id="PRO_5040328935" evidence="2">
    <location>
        <begin position="17"/>
        <end position="251"/>
    </location>
</feature>
<dbReference type="EMBL" id="OU898281">
    <property type="protein sequence ID" value="CAG9835799.1"/>
    <property type="molecule type" value="Genomic_DNA"/>
</dbReference>
<evidence type="ECO:0000313" key="3">
    <source>
        <dbReference type="EMBL" id="CAG9835799.1"/>
    </source>
</evidence>
<protein>
    <submittedName>
        <fullName evidence="3">Uncharacterized protein</fullName>
    </submittedName>
</protein>
<sequence length="251" mass="28811">MAYKLLLVLFVSLVYCTRYCAETTTEVTPTNSDFSNFFSKFKTILSAATNQTNNQNGSIVENVDTSEIPTEATDIPTTSSKIETTNTTIEKNTSTESNIWNSTVIVEQNLTTDIPKNETVGEISTVTLPNPVTLPVPKRNDTNSSSFKKLNSFPSKGDSKSHQDIYINNPYFVYINNYNYYDSGRSTLQRQVKNQRNNRLRYNGRRRRPPSYLQMFGNFLSNLFHSIRRSPVRNDYYDYDEDGGTDYPYYE</sequence>
<feature type="region of interest" description="Disordered" evidence="1">
    <location>
        <begin position="131"/>
        <end position="161"/>
    </location>
</feature>
<proteinExistence type="predicted"/>
<keyword evidence="4" id="KW-1185">Reference proteome</keyword>
<organism evidence="3 4">
    <name type="scientific">Diabrotica balteata</name>
    <name type="common">Banded cucumber beetle</name>
    <dbReference type="NCBI Taxonomy" id="107213"/>
    <lineage>
        <taxon>Eukaryota</taxon>
        <taxon>Metazoa</taxon>
        <taxon>Ecdysozoa</taxon>
        <taxon>Arthropoda</taxon>
        <taxon>Hexapoda</taxon>
        <taxon>Insecta</taxon>
        <taxon>Pterygota</taxon>
        <taxon>Neoptera</taxon>
        <taxon>Endopterygota</taxon>
        <taxon>Coleoptera</taxon>
        <taxon>Polyphaga</taxon>
        <taxon>Cucujiformia</taxon>
        <taxon>Chrysomeloidea</taxon>
        <taxon>Chrysomelidae</taxon>
        <taxon>Galerucinae</taxon>
        <taxon>Diabroticina</taxon>
        <taxon>Diabroticites</taxon>
        <taxon>Diabrotica</taxon>
    </lineage>
</organism>
<evidence type="ECO:0000256" key="2">
    <source>
        <dbReference type="SAM" id="SignalP"/>
    </source>
</evidence>
<reference evidence="3" key="1">
    <citation type="submission" date="2022-01" db="EMBL/GenBank/DDBJ databases">
        <authorList>
            <person name="King R."/>
        </authorList>
    </citation>
    <scope>NUCLEOTIDE SEQUENCE</scope>
</reference>
<keyword evidence="2" id="KW-0732">Signal</keyword>
<dbReference type="AlphaFoldDB" id="A0A9N9XE48"/>
<feature type="compositionally biased region" description="Polar residues" evidence="1">
    <location>
        <begin position="142"/>
        <end position="154"/>
    </location>
</feature>